<evidence type="ECO:0000313" key="18">
    <source>
        <dbReference type="Proteomes" id="UP000198287"/>
    </source>
</evidence>
<feature type="disulfide bond" evidence="12">
    <location>
        <begin position="746"/>
        <end position="754"/>
    </location>
</feature>
<feature type="binding site" evidence="11">
    <location>
        <position position="632"/>
    </location>
    <ligand>
        <name>Ca(2+)</name>
        <dbReference type="ChEBI" id="CHEBI:29108"/>
        <label>2</label>
    </ligand>
</feature>
<keyword evidence="11" id="KW-0106">Calcium</keyword>
<comment type="caution">
    <text evidence="13">Lacks conserved residue(s) required for the propagation of feature annotation.</text>
</comment>
<feature type="disulfide bond" evidence="12">
    <location>
        <begin position="1096"/>
        <end position="1108"/>
    </location>
</feature>
<reference evidence="17 18" key="1">
    <citation type="submission" date="2015-12" db="EMBL/GenBank/DDBJ databases">
        <title>The genome of Folsomia candida.</title>
        <authorList>
            <person name="Faddeeva A."/>
            <person name="Derks M.F."/>
            <person name="Anvar Y."/>
            <person name="Smit S."/>
            <person name="Van Straalen N."/>
            <person name="Roelofs D."/>
        </authorList>
    </citation>
    <scope>NUCLEOTIDE SEQUENCE [LARGE SCALE GENOMIC DNA]</scope>
    <source>
        <strain evidence="17 18">VU population</strain>
        <tissue evidence="17">Whole body</tissue>
    </source>
</reference>
<dbReference type="GO" id="GO:0030198">
    <property type="term" value="P:extracellular matrix organization"/>
    <property type="evidence" value="ECO:0007669"/>
    <property type="project" value="InterPro"/>
</dbReference>
<dbReference type="InterPro" id="IPR024079">
    <property type="entry name" value="MetalloPept_cat_dom_sf"/>
</dbReference>
<dbReference type="InterPro" id="IPR050439">
    <property type="entry name" value="ADAMTS_ADAMTS-like"/>
</dbReference>
<dbReference type="Proteomes" id="UP000198287">
    <property type="component" value="Unassembled WGS sequence"/>
</dbReference>
<gene>
    <name evidence="17" type="ORF">Fcan01_03710</name>
</gene>
<evidence type="ECO:0000256" key="6">
    <source>
        <dbReference type="ARBA" id="ARBA00022833"/>
    </source>
</evidence>
<comment type="cofactor">
    <cofactor evidence="11">
        <name>Zn(2+)</name>
        <dbReference type="ChEBI" id="CHEBI:29105"/>
    </cofactor>
    <text evidence="11">Binds 1 zinc ion per subunit.</text>
</comment>
<evidence type="ECO:0000256" key="13">
    <source>
        <dbReference type="PROSITE-ProRule" id="PRU00276"/>
    </source>
</evidence>
<feature type="binding site" evidence="11">
    <location>
        <position position="957"/>
    </location>
    <ligand>
        <name>Ca(2+)</name>
        <dbReference type="ChEBI" id="CHEBI:29108"/>
        <label>1</label>
    </ligand>
</feature>
<feature type="region of interest" description="Disordered" evidence="14">
    <location>
        <begin position="183"/>
        <end position="354"/>
    </location>
</feature>
<keyword evidence="15" id="KW-0812">Transmembrane</keyword>
<dbReference type="Pfam" id="PF25379">
    <property type="entry name" value="Adt-1"/>
    <property type="match status" value="1"/>
</dbReference>
<dbReference type="InterPro" id="IPR013273">
    <property type="entry name" value="ADAMTS/ADAMTS-like"/>
</dbReference>
<protein>
    <submittedName>
        <fullName evidence="17">A disintegrin and metalloproteinase with thrombospondin motifs gon-1</fullName>
    </submittedName>
</protein>
<evidence type="ECO:0000256" key="7">
    <source>
        <dbReference type="ARBA" id="ARBA00023049"/>
    </source>
</evidence>
<keyword evidence="9" id="KW-0325">Glycoprotein</keyword>
<accession>A0A226EZH3</accession>
<keyword evidence="15" id="KW-0472">Membrane</keyword>
<feature type="binding site" evidence="11">
    <location>
        <position position="954"/>
    </location>
    <ligand>
        <name>Ca(2+)</name>
        <dbReference type="ChEBI" id="CHEBI:29108"/>
        <label>1</label>
    </ligand>
</feature>
<keyword evidence="17" id="KW-0401">Integrin</keyword>
<evidence type="ECO:0000256" key="3">
    <source>
        <dbReference type="ARBA" id="ARBA00022670"/>
    </source>
</evidence>
<evidence type="ECO:0000256" key="2">
    <source>
        <dbReference type="ARBA" id="ARBA00022525"/>
    </source>
</evidence>
<proteinExistence type="predicted"/>
<dbReference type="PANTHER" id="PTHR13723:SF278">
    <property type="entry name" value="ADAM METALLOPEPTIDASE WITH THROMBOSPONDIN TYPE 1 MOTIF A, ISOFORM B"/>
    <property type="match status" value="1"/>
</dbReference>
<organism evidence="17 18">
    <name type="scientific">Folsomia candida</name>
    <name type="common">Springtail</name>
    <dbReference type="NCBI Taxonomy" id="158441"/>
    <lineage>
        <taxon>Eukaryota</taxon>
        <taxon>Metazoa</taxon>
        <taxon>Ecdysozoa</taxon>
        <taxon>Arthropoda</taxon>
        <taxon>Hexapoda</taxon>
        <taxon>Collembola</taxon>
        <taxon>Entomobryomorpha</taxon>
        <taxon>Isotomoidea</taxon>
        <taxon>Isotomidae</taxon>
        <taxon>Proisotominae</taxon>
        <taxon>Folsomia</taxon>
    </lineage>
</organism>
<comment type="caution">
    <text evidence="17">The sequence shown here is derived from an EMBL/GenBank/DDBJ whole genome shotgun (WGS) entry which is preliminary data.</text>
</comment>
<feature type="region of interest" description="Disordered" evidence="14">
    <location>
        <begin position="83"/>
        <end position="107"/>
    </location>
</feature>
<feature type="compositionally biased region" description="Low complexity" evidence="14">
    <location>
        <begin position="558"/>
        <end position="567"/>
    </location>
</feature>
<dbReference type="GO" id="GO:0046872">
    <property type="term" value="F:metal ion binding"/>
    <property type="evidence" value="ECO:0007669"/>
    <property type="project" value="UniProtKB-KW"/>
</dbReference>
<dbReference type="PANTHER" id="PTHR13723">
    <property type="entry name" value="ADAMTS A DISINTEGRIN AND METALLOPROTEASE WITH THROMBOSPONDIN MOTIFS PROTEASE"/>
    <property type="match status" value="1"/>
</dbReference>
<feature type="binding site" evidence="11">
    <location>
        <position position="728"/>
    </location>
    <ligand>
        <name>Ca(2+)</name>
        <dbReference type="ChEBI" id="CHEBI:29108"/>
        <label>1</label>
    </ligand>
</feature>
<dbReference type="Gene3D" id="2.20.100.10">
    <property type="entry name" value="Thrombospondin type-1 (TSP1) repeat"/>
    <property type="match status" value="1"/>
</dbReference>
<feature type="compositionally biased region" description="Low complexity" evidence="14">
    <location>
        <begin position="257"/>
        <end position="270"/>
    </location>
</feature>
<evidence type="ECO:0000256" key="15">
    <source>
        <dbReference type="SAM" id="Phobius"/>
    </source>
</evidence>
<feature type="compositionally biased region" description="Acidic residues" evidence="14">
    <location>
        <begin position="587"/>
        <end position="596"/>
    </location>
</feature>
<feature type="binding site" evidence="11 13">
    <location>
        <position position="788"/>
    </location>
    <ligand>
        <name>Zn(2+)</name>
        <dbReference type="ChEBI" id="CHEBI:29105"/>
        <note>catalytic</note>
    </ligand>
</feature>
<keyword evidence="2" id="KW-0964">Secreted</keyword>
<keyword evidence="6 11" id="KW-0862">Zinc</keyword>
<evidence type="ECO:0000256" key="5">
    <source>
        <dbReference type="ARBA" id="ARBA00022801"/>
    </source>
</evidence>
<feature type="binding site" evidence="11">
    <location>
        <position position="957"/>
    </location>
    <ligand>
        <name>Ca(2+)</name>
        <dbReference type="ChEBI" id="CHEBI:29108"/>
        <label>2</label>
    </ligand>
</feature>
<dbReference type="CDD" id="cd04273">
    <property type="entry name" value="ZnMc_ADAMTS_like"/>
    <property type="match status" value="1"/>
</dbReference>
<feature type="disulfide bond" evidence="12">
    <location>
        <begin position="1081"/>
        <end position="1118"/>
    </location>
</feature>
<dbReference type="STRING" id="158441.A0A226EZH3"/>
<dbReference type="InterPro" id="IPR001590">
    <property type="entry name" value="Peptidase_M12B"/>
</dbReference>
<dbReference type="InterPro" id="IPR041645">
    <property type="entry name" value="ADAMTS_CR_2"/>
</dbReference>
<evidence type="ECO:0000256" key="14">
    <source>
        <dbReference type="SAM" id="MobiDB-lite"/>
    </source>
</evidence>
<dbReference type="InterPro" id="IPR036383">
    <property type="entry name" value="TSP1_rpt_sf"/>
</dbReference>
<dbReference type="OrthoDB" id="5855429at2759"/>
<dbReference type="GO" id="GO:0004222">
    <property type="term" value="F:metalloendopeptidase activity"/>
    <property type="evidence" value="ECO:0007669"/>
    <property type="project" value="InterPro"/>
</dbReference>
<evidence type="ECO:0000259" key="16">
    <source>
        <dbReference type="PROSITE" id="PS50215"/>
    </source>
</evidence>
<feature type="disulfide bond" evidence="12">
    <location>
        <begin position="1044"/>
        <end position="1057"/>
    </location>
</feature>
<keyword evidence="8 12" id="KW-1015">Disulfide bond</keyword>
<keyword evidence="3" id="KW-0645">Protease</keyword>
<feature type="region of interest" description="Disordered" evidence="14">
    <location>
        <begin position="547"/>
        <end position="623"/>
    </location>
</feature>
<dbReference type="PROSITE" id="PS50215">
    <property type="entry name" value="ADAM_MEPRO"/>
    <property type="match status" value="1"/>
</dbReference>
<feature type="active site" evidence="10 13">
    <location>
        <position position="789"/>
    </location>
</feature>
<feature type="disulfide bond" evidence="12">
    <location>
        <begin position="997"/>
        <end position="1019"/>
    </location>
</feature>
<keyword evidence="15" id="KW-1133">Transmembrane helix</keyword>
<feature type="binding site" evidence="11">
    <location>
        <position position="728"/>
    </location>
    <ligand>
        <name>Ca(2+)</name>
        <dbReference type="ChEBI" id="CHEBI:29108"/>
        <label>2</label>
    </ligand>
</feature>
<sequence length="1295" mass="144191">MEKIRKPTTNIFRMLLLLIGVTTLILSPLCLYSYFYYVGVPHKSQVDPFGEWTSEGDVRLTDSSAAIVSSEASSSFYGESGASRNATAAAGPHSQLQHHKDSSSWSGAADSVEEHNRLLETISRKNVAKLRRELIYIYKLPPVTDQDYEHEDLALRRRRKHEGTLGGVWLFDDLDTDDYLTDDTSSTNTTPHRFSNAKRSNSVTSHSHKNVPEAAHPPNHRFDITHPNAKGGGYGIRVDADNKKPPQPLPHHHQVYAATAATSATTASSTQLSPKSRNYDKANDSELSDSHKSTRTAAAESSSGLSLPLPPLPITKEGENNNGRLNEHFSDPTPQQLLPPQPPKVQNQTKWEHNGESWSRRANKWYNTGHFRKSHAIIWDPHPQYRFHAFGHRFHLMLNLIPQKHSFLTPNFAITTHTTTTTDPHRQQEPPFSSSRVSNESLMWRENLGGKISGCFYNGFVLGDPQSSVAVSLCHGMTGHIRTSHGSYFIEPLSPTSDEYLKKKATEKVSGNGSNSAGRESTHDINDDHEILHEIYQVGLDLPATASAAEEKDEKTAGSRTSSTTTATEEDYSYESSDNLQIGSPTYEDEDEEDDYWLNPGGLAPKPTKLPKSNLEAKSRTKRSMSRERFVELSVVTDKSMSAYHGDNLKHYVLTLMSIVGLIYKDASIGNPINIALVSFHVLPDKSFATNKLSVENNASSEALPGLSASEMLRSFCKWQKEHNILDDKSVHHHDTALLLTRETICRNPWLNKCDTLGLAELGTMCDHYASCAIVQDNGLSAAFTIAHELGHVLNMPHDDDYKCQMFLDSQSNHPSSANHVHQQFTSDTPNSASGPQHYVMSRMLDHNTYPWAWSRCSRHFLTEFLEEWQSTPDTLLPSARETTFCHLCHFVAKTSISIFGVNSLSRIVFFVTWAGDNCGSRLGPRLAPSRRQLNNHLKPKHKKLCFSAGHGACLEDTPRLNLLIGGGDNPDSQTNLVDNFTSPQQPGEIFSDHKQCELVFGPSSKLCSYMPSCKRLWCTTGTTTEEQEGCRTQHMPWADGTACGSGGSNWCQRGACVKKDLEKLRTVQGGWGAWMEYGECSRTCGGGVRKSYRECDNPRPSNGGKYCIGPRVRYESCLTHECPSEVDYRAEQCSNFNNDNFNIQGLPSEITWVPKYHGISPNDRCKLFCRVQGSSSYYLLREKVVDGTSCAHDTFDVCVNGACLPAGCDRRLHSKKALGKCKRQHWVIHLTPTGRLNKRRVFSFISAITEPIVIFVGSVVAMEFHVGQLGGRSMRANTVTIPSSESLQELPTSM</sequence>
<comment type="subcellular location">
    <subcellularLocation>
        <location evidence="1">Secreted</location>
    </subcellularLocation>
</comment>
<evidence type="ECO:0000256" key="10">
    <source>
        <dbReference type="PIRSR" id="PIRSR613273-1"/>
    </source>
</evidence>
<dbReference type="GO" id="GO:0031012">
    <property type="term" value="C:extracellular matrix"/>
    <property type="evidence" value="ECO:0007669"/>
    <property type="project" value="TreeGrafter"/>
</dbReference>
<feature type="disulfide bond" evidence="12">
    <location>
        <begin position="1008"/>
        <end position="1031"/>
    </location>
</feature>
<dbReference type="SUPFAM" id="SSF55486">
    <property type="entry name" value="Metalloproteases ('zincins'), catalytic domain"/>
    <property type="match status" value="1"/>
</dbReference>
<evidence type="ECO:0000256" key="1">
    <source>
        <dbReference type="ARBA" id="ARBA00004613"/>
    </source>
</evidence>
<feature type="disulfide bond" evidence="12">
    <location>
        <begin position="766"/>
        <end position="954"/>
    </location>
</feature>
<name>A0A226EZH3_FOLCA</name>
<feature type="disulfide bond" evidence="12">
    <location>
        <begin position="1014"/>
        <end position="1052"/>
    </location>
</feature>
<dbReference type="FunFam" id="2.20.100.10:FF:000006">
    <property type="entry name" value="A disintegrin and metalloproteinase with thrombospondin motifs 1"/>
    <property type="match status" value="1"/>
</dbReference>
<dbReference type="SMART" id="SM00209">
    <property type="entry name" value="TSP1"/>
    <property type="match status" value="1"/>
</dbReference>
<dbReference type="GO" id="GO:0006508">
    <property type="term" value="P:proteolysis"/>
    <property type="evidence" value="ECO:0007669"/>
    <property type="project" value="UniProtKB-KW"/>
</dbReference>
<dbReference type="GO" id="GO:0007229">
    <property type="term" value="P:integrin-mediated signaling pathway"/>
    <property type="evidence" value="ECO:0007669"/>
    <property type="project" value="UniProtKB-KW"/>
</dbReference>
<evidence type="ECO:0000256" key="4">
    <source>
        <dbReference type="ARBA" id="ARBA00022723"/>
    </source>
</evidence>
<dbReference type="Pfam" id="PF17771">
    <property type="entry name" value="ADAMTS_CR_2"/>
    <property type="match status" value="1"/>
</dbReference>
<dbReference type="Gene3D" id="3.40.1620.60">
    <property type="match status" value="2"/>
</dbReference>
<feature type="disulfide bond" evidence="12">
    <location>
        <begin position="804"/>
        <end position="857"/>
    </location>
</feature>
<feature type="transmembrane region" description="Helical" evidence="15">
    <location>
        <begin position="12"/>
        <end position="37"/>
    </location>
</feature>
<feature type="binding site" evidence="11">
    <location>
        <position position="735"/>
    </location>
    <ligand>
        <name>Ca(2+)</name>
        <dbReference type="ChEBI" id="CHEBI:29108"/>
        <label>1</label>
    </ligand>
</feature>
<dbReference type="SUPFAM" id="SSF82895">
    <property type="entry name" value="TSP-1 type 1 repeat"/>
    <property type="match status" value="1"/>
</dbReference>
<dbReference type="InterPro" id="IPR057401">
    <property type="entry name" value="Adt-1/2-like_dom"/>
</dbReference>
<keyword evidence="4 11" id="KW-0479">Metal-binding</keyword>
<feature type="compositionally biased region" description="Polar residues" evidence="14">
    <location>
        <begin position="191"/>
        <end position="205"/>
    </location>
</feature>
<keyword evidence="18" id="KW-1185">Reference proteome</keyword>
<dbReference type="PROSITE" id="PS50092">
    <property type="entry name" value="TSP1"/>
    <property type="match status" value="1"/>
</dbReference>
<dbReference type="PRINTS" id="PR01857">
    <property type="entry name" value="ADAMTSFAMILY"/>
</dbReference>
<dbReference type="Pfam" id="PF01421">
    <property type="entry name" value="Reprolysin"/>
    <property type="match status" value="1"/>
</dbReference>
<dbReference type="GO" id="GO:0005576">
    <property type="term" value="C:extracellular region"/>
    <property type="evidence" value="ECO:0007669"/>
    <property type="project" value="UniProtKB-SubCell"/>
</dbReference>
<feature type="domain" description="Peptidase M12B" evidence="16">
    <location>
        <begin position="629"/>
        <end position="878"/>
    </location>
</feature>
<evidence type="ECO:0000256" key="12">
    <source>
        <dbReference type="PIRSR" id="PIRSR613273-3"/>
    </source>
</evidence>
<feature type="disulfide bond" evidence="12">
    <location>
        <begin position="1085"/>
        <end position="1123"/>
    </location>
</feature>
<feature type="binding site" evidence="11 13">
    <location>
        <position position="792"/>
    </location>
    <ligand>
        <name>Zn(2+)</name>
        <dbReference type="ChEBI" id="CHEBI:29105"/>
        <note>catalytic</note>
    </ligand>
</feature>
<keyword evidence="7" id="KW-0482">Metalloprotease</keyword>
<feature type="binding site" evidence="11 13">
    <location>
        <position position="798"/>
    </location>
    <ligand>
        <name>Zn(2+)</name>
        <dbReference type="ChEBI" id="CHEBI:29105"/>
        <note>catalytic</note>
    </ligand>
</feature>
<feature type="disulfide bond" evidence="12">
    <location>
        <begin position="717"/>
        <end position="772"/>
    </location>
</feature>
<feature type="binding site" evidence="11">
    <location>
        <position position="632"/>
    </location>
    <ligand>
        <name>Ca(2+)</name>
        <dbReference type="ChEBI" id="CHEBI:29108"/>
        <label>1</label>
    </ligand>
</feature>
<evidence type="ECO:0000256" key="11">
    <source>
        <dbReference type="PIRSR" id="PIRSR613273-2"/>
    </source>
</evidence>
<dbReference type="InterPro" id="IPR000884">
    <property type="entry name" value="TSP1_rpt"/>
</dbReference>
<dbReference type="EMBL" id="LNIX01000001">
    <property type="protein sequence ID" value="OXA62959.1"/>
    <property type="molecule type" value="Genomic_DNA"/>
</dbReference>
<dbReference type="Gene3D" id="3.40.390.10">
    <property type="entry name" value="Collagenase (Catalytic Domain)"/>
    <property type="match status" value="1"/>
</dbReference>
<evidence type="ECO:0000256" key="9">
    <source>
        <dbReference type="ARBA" id="ARBA00023180"/>
    </source>
</evidence>
<evidence type="ECO:0000256" key="8">
    <source>
        <dbReference type="ARBA" id="ARBA00023157"/>
    </source>
</evidence>
<keyword evidence="5" id="KW-0378">Hydrolase</keyword>
<dbReference type="Pfam" id="PF00090">
    <property type="entry name" value="TSP_1"/>
    <property type="match status" value="1"/>
</dbReference>
<evidence type="ECO:0000313" key="17">
    <source>
        <dbReference type="EMBL" id="OXA62959.1"/>
    </source>
</evidence>
<feature type="compositionally biased region" description="Basic and acidic residues" evidence="14">
    <location>
        <begin position="277"/>
        <end position="292"/>
    </location>
</feature>